<evidence type="ECO:0000256" key="1">
    <source>
        <dbReference type="ARBA" id="ARBA00004123"/>
    </source>
</evidence>
<feature type="domain" description="WRKY" evidence="11">
    <location>
        <begin position="107"/>
        <end position="171"/>
    </location>
</feature>
<evidence type="ECO:0000256" key="4">
    <source>
        <dbReference type="ARBA" id="ARBA00022833"/>
    </source>
</evidence>
<feature type="compositionally biased region" description="Basic and acidic residues" evidence="10">
    <location>
        <begin position="8"/>
        <end position="23"/>
    </location>
</feature>
<evidence type="ECO:0000259" key="11">
    <source>
        <dbReference type="PROSITE" id="PS50811"/>
    </source>
</evidence>
<keyword evidence="3" id="KW-0677">Repeat</keyword>
<gene>
    <name evidence="12" type="ORF">CURHAP_LOCUS23005</name>
</gene>
<dbReference type="Proteomes" id="UP000507222">
    <property type="component" value="Unassembled WGS sequence"/>
</dbReference>
<sequence>MISLGEPGTDKIASDIVPKKESSNSEIHAPHQTPDNGICPLQSDHRGNVQSLIPEKSLQLPDDVGTASQSNQEGSVTSLTSEKAPQTPETSALVLRSGQEGSTPSTARERGLEDGYHWRKYGQKLVKGNAYVRSYYRCTHPKCPVKRQVERTHNGQITDTVYFGEHQHPKAQVNVPVAVSFLVSIVEERPEELLLTGVEGKSSDVHGHTSNQIEPVDPSQLSTVADNEGVQRVLSQSNRTRDGDPDSKRQYEEGKNNGNSIPVDKPAGEPRVVVQTMSEADIVNDGYRWRKYGQKLVKGNPNPRSYYRCSNPGCPVKKHVERASHDSKVVIATYEGQHDHDMPPTRTVTHNAAASNVITTARNGESGTTSEGNAVCHDTSPEHEDKPNKQLNVEPRTKSSDVAGCDMVVDSDLGPERKLNEQVVGKACTTEESDAPDIIVPRANELQNGESGIKSEGNNACIDTVVHGNLCPESNSPEQKNPKAEPV</sequence>
<keyword evidence="7" id="KW-0804">Transcription</keyword>
<evidence type="ECO:0000256" key="8">
    <source>
        <dbReference type="ARBA" id="ARBA00023242"/>
    </source>
</evidence>
<dbReference type="SMART" id="SM00774">
    <property type="entry name" value="WRKY"/>
    <property type="match status" value="2"/>
</dbReference>
<evidence type="ECO:0000313" key="13">
    <source>
        <dbReference type="Proteomes" id="UP000507222"/>
    </source>
</evidence>
<keyword evidence="4" id="KW-0862">Zinc</keyword>
<feature type="compositionally biased region" description="Polar residues" evidence="10">
    <location>
        <begin position="66"/>
        <end position="90"/>
    </location>
</feature>
<comment type="subcellular location">
    <subcellularLocation>
        <location evidence="1">Nucleus</location>
    </subcellularLocation>
</comment>
<dbReference type="PROSITE" id="PS50811">
    <property type="entry name" value="WRKY"/>
    <property type="match status" value="2"/>
</dbReference>
<evidence type="ECO:0000256" key="7">
    <source>
        <dbReference type="ARBA" id="ARBA00023163"/>
    </source>
</evidence>
<evidence type="ECO:0000313" key="12">
    <source>
        <dbReference type="EMBL" id="CAB4274480.1"/>
    </source>
</evidence>
<keyword evidence="6" id="KW-0238">DNA-binding</keyword>
<dbReference type="InterPro" id="IPR003657">
    <property type="entry name" value="WRKY_dom"/>
</dbReference>
<feature type="region of interest" description="Disordered" evidence="10">
    <location>
        <begin position="201"/>
        <end position="268"/>
    </location>
</feature>
<evidence type="ECO:0000256" key="6">
    <source>
        <dbReference type="ARBA" id="ARBA00023125"/>
    </source>
</evidence>
<comment type="similarity">
    <text evidence="9">Belongs to the WRKY group I family.</text>
</comment>
<dbReference type="PANTHER" id="PTHR31221:SF125">
    <property type="entry name" value="WRKY TRANSCRIPTION FACTOR 1"/>
    <property type="match status" value="1"/>
</dbReference>
<dbReference type="Pfam" id="PF03106">
    <property type="entry name" value="WRKY"/>
    <property type="match status" value="2"/>
</dbReference>
<organism evidence="12 13">
    <name type="scientific">Prunus armeniaca</name>
    <name type="common">Apricot</name>
    <name type="synonym">Armeniaca vulgaris</name>
    <dbReference type="NCBI Taxonomy" id="36596"/>
    <lineage>
        <taxon>Eukaryota</taxon>
        <taxon>Viridiplantae</taxon>
        <taxon>Streptophyta</taxon>
        <taxon>Embryophyta</taxon>
        <taxon>Tracheophyta</taxon>
        <taxon>Spermatophyta</taxon>
        <taxon>Magnoliopsida</taxon>
        <taxon>eudicotyledons</taxon>
        <taxon>Gunneridae</taxon>
        <taxon>Pentapetalae</taxon>
        <taxon>rosids</taxon>
        <taxon>fabids</taxon>
        <taxon>Rosales</taxon>
        <taxon>Rosaceae</taxon>
        <taxon>Amygdaloideae</taxon>
        <taxon>Amygdaleae</taxon>
        <taxon>Prunus</taxon>
    </lineage>
</organism>
<protein>
    <recommendedName>
        <fullName evidence="11">WRKY domain-containing protein</fullName>
    </recommendedName>
</protein>
<accession>A0A6J5UDH8</accession>
<evidence type="ECO:0000256" key="5">
    <source>
        <dbReference type="ARBA" id="ARBA00023015"/>
    </source>
</evidence>
<dbReference type="AlphaFoldDB" id="A0A6J5UDH8"/>
<feature type="compositionally biased region" description="Polar residues" evidence="10">
    <location>
        <begin position="361"/>
        <end position="372"/>
    </location>
</feature>
<feature type="region of interest" description="Disordered" evidence="10">
    <location>
        <begin position="361"/>
        <end position="400"/>
    </location>
</feature>
<dbReference type="FunFam" id="2.20.25.80:FF:000003">
    <property type="entry name" value="WRKY transcription factor 57"/>
    <property type="match status" value="1"/>
</dbReference>
<reference evidence="12 13" key="1">
    <citation type="submission" date="2020-05" db="EMBL/GenBank/DDBJ databases">
        <authorList>
            <person name="Campoy J."/>
            <person name="Schneeberger K."/>
            <person name="Spophaly S."/>
        </authorList>
    </citation>
    <scope>NUCLEOTIDE SEQUENCE [LARGE SCALE GENOMIC DNA]</scope>
    <source>
        <strain evidence="12">PruArmRojPasFocal</strain>
    </source>
</reference>
<dbReference type="PANTHER" id="PTHR31221">
    <property type="entry name" value="WRKY TRANSCRIPTION FACTOR PROTEIN 1-RELATED"/>
    <property type="match status" value="1"/>
</dbReference>
<feature type="compositionally biased region" description="Basic and acidic residues" evidence="10">
    <location>
        <begin position="239"/>
        <end position="255"/>
    </location>
</feature>
<proteinExistence type="inferred from homology"/>
<evidence type="ECO:0000256" key="3">
    <source>
        <dbReference type="ARBA" id="ARBA00022737"/>
    </source>
</evidence>
<dbReference type="SUPFAM" id="SSF118290">
    <property type="entry name" value="WRKY DNA-binding domain"/>
    <property type="match status" value="2"/>
</dbReference>
<dbReference type="GO" id="GO:0005634">
    <property type="term" value="C:nucleus"/>
    <property type="evidence" value="ECO:0007669"/>
    <property type="project" value="UniProtKB-SubCell"/>
</dbReference>
<keyword evidence="8" id="KW-0539">Nucleus</keyword>
<evidence type="ECO:0000256" key="10">
    <source>
        <dbReference type="SAM" id="MobiDB-lite"/>
    </source>
</evidence>
<evidence type="ECO:0000256" key="9">
    <source>
        <dbReference type="ARBA" id="ARBA00061157"/>
    </source>
</evidence>
<feature type="region of interest" description="Disordered" evidence="10">
    <location>
        <begin position="1"/>
        <end position="111"/>
    </location>
</feature>
<feature type="compositionally biased region" description="Basic and acidic residues" evidence="10">
    <location>
        <begin position="379"/>
        <end position="388"/>
    </location>
</feature>
<feature type="compositionally biased region" description="Polar residues" evidence="10">
    <location>
        <begin position="208"/>
        <end position="225"/>
    </location>
</feature>
<keyword evidence="5" id="KW-0805">Transcription regulation</keyword>
<name>A0A6J5UDH8_PRUAR</name>
<dbReference type="Gene3D" id="2.20.25.80">
    <property type="entry name" value="WRKY domain"/>
    <property type="match status" value="2"/>
</dbReference>
<dbReference type="GO" id="GO:0043565">
    <property type="term" value="F:sequence-specific DNA binding"/>
    <property type="evidence" value="ECO:0007669"/>
    <property type="project" value="InterPro"/>
</dbReference>
<dbReference type="GO" id="GO:0003700">
    <property type="term" value="F:DNA-binding transcription factor activity"/>
    <property type="evidence" value="ECO:0007669"/>
    <property type="project" value="InterPro"/>
</dbReference>
<dbReference type="InterPro" id="IPR036576">
    <property type="entry name" value="WRKY_dom_sf"/>
</dbReference>
<dbReference type="GO" id="GO:0046872">
    <property type="term" value="F:metal ion binding"/>
    <property type="evidence" value="ECO:0007669"/>
    <property type="project" value="UniProtKB-KW"/>
</dbReference>
<keyword evidence="2" id="KW-0479">Metal-binding</keyword>
<dbReference type="EMBL" id="CAEKDK010000003">
    <property type="protein sequence ID" value="CAB4274480.1"/>
    <property type="molecule type" value="Genomic_DNA"/>
</dbReference>
<evidence type="ECO:0000256" key="2">
    <source>
        <dbReference type="ARBA" id="ARBA00022723"/>
    </source>
</evidence>
<dbReference type="InterPro" id="IPR044810">
    <property type="entry name" value="WRKY_plant"/>
</dbReference>
<feature type="domain" description="WRKY" evidence="11">
    <location>
        <begin position="278"/>
        <end position="343"/>
    </location>
</feature>
<dbReference type="FunFam" id="2.20.25.80:FF:000006">
    <property type="entry name" value="WRKY transcription factor"/>
    <property type="match status" value="1"/>
</dbReference>